<accession>A0ACB6ZPM1</accession>
<organism evidence="1 2">
    <name type="scientific">Thelephora ganbajun</name>
    <name type="common">Ganba fungus</name>
    <dbReference type="NCBI Taxonomy" id="370292"/>
    <lineage>
        <taxon>Eukaryota</taxon>
        <taxon>Fungi</taxon>
        <taxon>Dikarya</taxon>
        <taxon>Basidiomycota</taxon>
        <taxon>Agaricomycotina</taxon>
        <taxon>Agaricomycetes</taxon>
        <taxon>Thelephorales</taxon>
        <taxon>Thelephoraceae</taxon>
        <taxon>Thelephora</taxon>
    </lineage>
</organism>
<comment type="caution">
    <text evidence="1">The sequence shown here is derived from an EMBL/GenBank/DDBJ whole genome shotgun (WGS) entry which is preliminary data.</text>
</comment>
<proteinExistence type="predicted"/>
<sequence>MTSIIPPKVLLKKVEKTFREYLPQDCDHLLDECVKLCQNYDLSPDALFWKWETVKHLNRGTRRLDETNLQELKLYITQEQAKPSRPTNKGSSARLSGVMSGRSGASGYGPGRIPRQLNGDFTSGVKEEDVDRPVPVAGSSKISFSRADKVERRDYRYMYEKLSERSDVLDERIDDMAEIVRLHYNLQELCDPASATEEDVVVVGRIVANAEIAATSGTSKLNEASIALESSRMMGSGVRVSLRFNTPLKIHGSTRVGFFPGAIVALRGRNGGGGWFSVSEVLSLPRMNGPPSPPKEDSESSFNMLIASGPFTPDADLQYRPWQNFVQVISKESPDTVLLLGPFVDSSHPQIRSGDVDETPEQLFANHFAQIIGDILSEKPSISFFVVPSVKDILSEHASFPQSEFDTTLLSHSRVHLLANPCRFSINGVNFAVSTVDTLFHLKKEEFLKQGQQADVEPGSDEPLDPMAELCRYMLQQRSFYPVFPPPIDVSHEVNLDVSRSKPLDLDRGSQDYTPRVLLVPSRLKQFSKLVGGATFINPSSVSKGSYAFLRYSSKGGEEGVNVDIRKL</sequence>
<evidence type="ECO:0000313" key="1">
    <source>
        <dbReference type="EMBL" id="KAF9651371.1"/>
    </source>
</evidence>
<gene>
    <name evidence="1" type="ORF">BDM02DRAFT_3139342</name>
</gene>
<evidence type="ECO:0000313" key="2">
    <source>
        <dbReference type="Proteomes" id="UP000886501"/>
    </source>
</evidence>
<protein>
    <submittedName>
        <fullName evidence="1">DNA polymerase alpha, subunit B</fullName>
    </submittedName>
</protein>
<dbReference type="Proteomes" id="UP000886501">
    <property type="component" value="Unassembled WGS sequence"/>
</dbReference>
<name>A0ACB6ZPM1_THEGA</name>
<reference evidence="1" key="2">
    <citation type="journal article" date="2020" name="Nat. Commun.">
        <title>Large-scale genome sequencing of mycorrhizal fungi provides insights into the early evolution of symbiotic traits.</title>
        <authorList>
            <person name="Miyauchi S."/>
            <person name="Kiss E."/>
            <person name="Kuo A."/>
            <person name="Drula E."/>
            <person name="Kohler A."/>
            <person name="Sanchez-Garcia M."/>
            <person name="Morin E."/>
            <person name="Andreopoulos B."/>
            <person name="Barry K.W."/>
            <person name="Bonito G."/>
            <person name="Buee M."/>
            <person name="Carver A."/>
            <person name="Chen C."/>
            <person name="Cichocki N."/>
            <person name="Clum A."/>
            <person name="Culley D."/>
            <person name="Crous P.W."/>
            <person name="Fauchery L."/>
            <person name="Girlanda M."/>
            <person name="Hayes R.D."/>
            <person name="Keri Z."/>
            <person name="LaButti K."/>
            <person name="Lipzen A."/>
            <person name="Lombard V."/>
            <person name="Magnuson J."/>
            <person name="Maillard F."/>
            <person name="Murat C."/>
            <person name="Nolan M."/>
            <person name="Ohm R.A."/>
            <person name="Pangilinan J."/>
            <person name="Pereira M.F."/>
            <person name="Perotto S."/>
            <person name="Peter M."/>
            <person name="Pfister S."/>
            <person name="Riley R."/>
            <person name="Sitrit Y."/>
            <person name="Stielow J.B."/>
            <person name="Szollosi G."/>
            <person name="Zifcakova L."/>
            <person name="Stursova M."/>
            <person name="Spatafora J.W."/>
            <person name="Tedersoo L."/>
            <person name="Vaario L.M."/>
            <person name="Yamada A."/>
            <person name="Yan M."/>
            <person name="Wang P."/>
            <person name="Xu J."/>
            <person name="Bruns T."/>
            <person name="Baldrian P."/>
            <person name="Vilgalys R."/>
            <person name="Dunand C."/>
            <person name="Henrissat B."/>
            <person name="Grigoriev I.V."/>
            <person name="Hibbett D."/>
            <person name="Nagy L.G."/>
            <person name="Martin F.M."/>
        </authorList>
    </citation>
    <scope>NUCLEOTIDE SEQUENCE</scope>
    <source>
        <strain evidence="1">P2</strain>
    </source>
</reference>
<reference evidence="1" key="1">
    <citation type="submission" date="2019-10" db="EMBL/GenBank/DDBJ databases">
        <authorList>
            <consortium name="DOE Joint Genome Institute"/>
            <person name="Kuo A."/>
            <person name="Miyauchi S."/>
            <person name="Kiss E."/>
            <person name="Drula E."/>
            <person name="Kohler A."/>
            <person name="Sanchez-Garcia M."/>
            <person name="Andreopoulos B."/>
            <person name="Barry K.W."/>
            <person name="Bonito G."/>
            <person name="Buee M."/>
            <person name="Carver A."/>
            <person name="Chen C."/>
            <person name="Cichocki N."/>
            <person name="Clum A."/>
            <person name="Culley D."/>
            <person name="Crous P.W."/>
            <person name="Fauchery L."/>
            <person name="Girlanda M."/>
            <person name="Hayes R."/>
            <person name="Keri Z."/>
            <person name="Labutti K."/>
            <person name="Lipzen A."/>
            <person name="Lombard V."/>
            <person name="Magnuson J."/>
            <person name="Maillard F."/>
            <person name="Morin E."/>
            <person name="Murat C."/>
            <person name="Nolan M."/>
            <person name="Ohm R."/>
            <person name="Pangilinan J."/>
            <person name="Pereira M."/>
            <person name="Perotto S."/>
            <person name="Peter M."/>
            <person name="Riley R."/>
            <person name="Sitrit Y."/>
            <person name="Stielow B."/>
            <person name="Szollosi G."/>
            <person name="Zifcakova L."/>
            <person name="Stursova M."/>
            <person name="Spatafora J.W."/>
            <person name="Tedersoo L."/>
            <person name="Vaario L.-M."/>
            <person name="Yamada A."/>
            <person name="Yan M."/>
            <person name="Wang P."/>
            <person name="Xu J."/>
            <person name="Bruns T."/>
            <person name="Baldrian P."/>
            <person name="Vilgalys R."/>
            <person name="Henrissat B."/>
            <person name="Grigoriev I.V."/>
            <person name="Hibbett D."/>
            <person name="Nagy L.G."/>
            <person name="Martin F.M."/>
        </authorList>
    </citation>
    <scope>NUCLEOTIDE SEQUENCE</scope>
    <source>
        <strain evidence="1">P2</strain>
    </source>
</reference>
<dbReference type="EMBL" id="MU117976">
    <property type="protein sequence ID" value="KAF9651371.1"/>
    <property type="molecule type" value="Genomic_DNA"/>
</dbReference>
<keyword evidence="2" id="KW-1185">Reference proteome</keyword>